<proteinExistence type="predicted"/>
<organism evidence="1 2">
    <name type="scientific">Ficus carica</name>
    <name type="common">Common fig</name>
    <dbReference type="NCBI Taxonomy" id="3494"/>
    <lineage>
        <taxon>Eukaryota</taxon>
        <taxon>Viridiplantae</taxon>
        <taxon>Streptophyta</taxon>
        <taxon>Embryophyta</taxon>
        <taxon>Tracheophyta</taxon>
        <taxon>Spermatophyta</taxon>
        <taxon>Magnoliopsida</taxon>
        <taxon>eudicotyledons</taxon>
        <taxon>Gunneridae</taxon>
        <taxon>Pentapetalae</taxon>
        <taxon>rosids</taxon>
        <taxon>fabids</taxon>
        <taxon>Rosales</taxon>
        <taxon>Moraceae</taxon>
        <taxon>Ficeae</taxon>
        <taxon>Ficus</taxon>
    </lineage>
</organism>
<evidence type="ECO:0000313" key="1">
    <source>
        <dbReference type="EMBL" id="GMN52975.1"/>
    </source>
</evidence>
<keyword evidence="2" id="KW-1185">Reference proteome</keyword>
<reference evidence="1" key="1">
    <citation type="submission" date="2023-07" db="EMBL/GenBank/DDBJ databases">
        <title>draft genome sequence of fig (Ficus carica).</title>
        <authorList>
            <person name="Takahashi T."/>
            <person name="Nishimura K."/>
        </authorList>
    </citation>
    <scope>NUCLEOTIDE SEQUENCE</scope>
</reference>
<protein>
    <submittedName>
        <fullName evidence="1">Uncharacterized protein</fullName>
    </submittedName>
</protein>
<comment type="caution">
    <text evidence="1">The sequence shown here is derived from an EMBL/GenBank/DDBJ whole genome shotgun (WGS) entry which is preliminary data.</text>
</comment>
<sequence length="135" mass="14238">MVEFQDRTPGLGFGIVGQVLISGPDQGWVSGPELYLGFGTEVSGPGSGSGFGTRVGVGSSFGFVIEIRVEVGFRDRCYGPVSERGSGSGFRMGVGVGFQDGDRCQVLVSGLWLGFNAGIKFLDGARVKFWDMTRG</sequence>
<dbReference type="EMBL" id="BTGU01000044">
    <property type="protein sequence ID" value="GMN52975.1"/>
    <property type="molecule type" value="Genomic_DNA"/>
</dbReference>
<accession>A0AA88DCK1</accession>
<evidence type="ECO:0000313" key="2">
    <source>
        <dbReference type="Proteomes" id="UP001187192"/>
    </source>
</evidence>
<dbReference type="AlphaFoldDB" id="A0AA88DCK1"/>
<name>A0AA88DCK1_FICCA</name>
<gene>
    <name evidence="1" type="ORF">TIFTF001_022121</name>
</gene>
<dbReference type="Proteomes" id="UP001187192">
    <property type="component" value="Unassembled WGS sequence"/>
</dbReference>